<dbReference type="PROSITE" id="PS50238">
    <property type="entry name" value="RHOGAP"/>
    <property type="match status" value="1"/>
</dbReference>
<dbReference type="GO" id="GO:0005737">
    <property type="term" value="C:cytoplasm"/>
    <property type="evidence" value="ECO:0007669"/>
    <property type="project" value="TreeGrafter"/>
</dbReference>
<dbReference type="SUPFAM" id="SSF48350">
    <property type="entry name" value="GTPase activation domain, GAP"/>
    <property type="match status" value="1"/>
</dbReference>
<dbReference type="GO" id="GO:0005096">
    <property type="term" value="F:GTPase activator activity"/>
    <property type="evidence" value="ECO:0007669"/>
    <property type="project" value="UniProtKB-KW"/>
</dbReference>
<protein>
    <submittedName>
        <fullName evidence="4">Rho GTPase activating protein 28</fullName>
    </submittedName>
</protein>
<dbReference type="CDD" id="cd04391">
    <property type="entry name" value="RhoGAP_ARHGAP18"/>
    <property type="match status" value="1"/>
</dbReference>
<feature type="compositionally biased region" description="Polar residues" evidence="2">
    <location>
        <begin position="138"/>
        <end position="148"/>
    </location>
</feature>
<feature type="region of interest" description="Disordered" evidence="2">
    <location>
        <begin position="1"/>
        <end position="75"/>
    </location>
</feature>
<dbReference type="Pfam" id="PF25442">
    <property type="entry name" value="Ubiquitin_RHG40_C"/>
    <property type="match status" value="1"/>
</dbReference>
<dbReference type="PANTHER" id="PTHR14963:SF5">
    <property type="entry name" value="RHO GTPASE-ACTIVATING PROTEIN 28"/>
    <property type="match status" value="1"/>
</dbReference>
<evidence type="ECO:0000313" key="4">
    <source>
        <dbReference type="Ensembl" id="ENSLCAP00010034590.1"/>
    </source>
</evidence>
<proteinExistence type="predicted"/>
<reference evidence="4" key="3">
    <citation type="submission" date="2025-09" db="UniProtKB">
        <authorList>
            <consortium name="Ensembl"/>
        </authorList>
    </citation>
    <scope>IDENTIFICATION</scope>
</reference>
<dbReference type="STRING" id="8187.ENSLCAP00010034590"/>
<dbReference type="FunFam" id="1.10.555.10:FF:000118">
    <property type="entry name" value="Rho GTPase activating protein 28"/>
    <property type="match status" value="1"/>
</dbReference>
<keyword evidence="5" id="KW-1185">Reference proteome</keyword>
<reference evidence="5" key="1">
    <citation type="submission" date="2015-09" db="EMBL/GenBank/DDBJ databases">
        <authorList>
            <person name="Sai Rama Sridatta P."/>
        </authorList>
    </citation>
    <scope>NUCLEOTIDE SEQUENCE [LARGE SCALE GENOMIC DNA]</scope>
</reference>
<feature type="compositionally biased region" description="Low complexity" evidence="2">
    <location>
        <begin position="1"/>
        <end position="16"/>
    </location>
</feature>
<feature type="region of interest" description="Disordered" evidence="2">
    <location>
        <begin position="138"/>
        <end position="169"/>
    </location>
</feature>
<dbReference type="GO" id="GO:0051497">
    <property type="term" value="P:negative regulation of stress fiber assembly"/>
    <property type="evidence" value="ECO:0007669"/>
    <property type="project" value="TreeGrafter"/>
</dbReference>
<evidence type="ECO:0000313" key="5">
    <source>
        <dbReference type="Proteomes" id="UP000314980"/>
    </source>
</evidence>
<sequence>MLSSAPTTSLPPSSSTLPPPNTVTSDTRRVAMETYWREVQSIEEEKEGEDEDEEEEEERKSMDEVELEEAWLTEAGLSSLVTGSSEEETPPPAEVLLSTLTRQQAATVRRRLDNYNETLKMRNRQPIRDVRDVFTQDQLSEHPSSPLHTDSPALTPSPPPTHLPPITQSRPADWLLRDSPYSEGVAEHKRGGACWDCLRSHGDDLGDVPFVPVPPSQGLTWADDLSSCDLTRLGFISHIELSTFLLALGVQTKRTRPPRHSGVFGVPLNLLLENDRKKFPGVKVPVVFQKLLCILEQTGLQTEGILRVPGSAARLKYLRSELDRCGGGFDWSSVRQVDAAGLLKLFIRELPTPLLTHTHLSTYRISSVVHQVQALQLLSLLLPEANRDTLRALLVFLRKVVSHQDHNRMSLWNVSMVMAPNLFSCRHHGNKRSIAKQQEEMEEAVGGAHLIRLMITHQDLLWTVPSFLLSQVRELNQASNQKQLGLSWTKRRLLRRKNDKNDRNQITELCEGVIRVHAPLHTKVSMAIQLDGQTRAKDVTARYENLSVSLPVCLSGERRLHPDCVLLDVYRVNPHCDWLIKP</sequence>
<feature type="compositionally biased region" description="Acidic residues" evidence="2">
    <location>
        <begin position="41"/>
        <end position="57"/>
    </location>
</feature>
<dbReference type="InterPro" id="IPR000198">
    <property type="entry name" value="RhoGAP_dom"/>
</dbReference>
<organism evidence="4 5">
    <name type="scientific">Lates calcarifer</name>
    <name type="common">Barramundi</name>
    <name type="synonym">Holocentrus calcarifer</name>
    <dbReference type="NCBI Taxonomy" id="8187"/>
    <lineage>
        <taxon>Eukaryota</taxon>
        <taxon>Metazoa</taxon>
        <taxon>Chordata</taxon>
        <taxon>Craniata</taxon>
        <taxon>Vertebrata</taxon>
        <taxon>Euteleostomi</taxon>
        <taxon>Actinopterygii</taxon>
        <taxon>Neopterygii</taxon>
        <taxon>Teleostei</taxon>
        <taxon>Neoteleostei</taxon>
        <taxon>Acanthomorphata</taxon>
        <taxon>Carangaria</taxon>
        <taxon>Carangaria incertae sedis</taxon>
        <taxon>Centropomidae</taxon>
        <taxon>Lates</taxon>
    </lineage>
</organism>
<dbReference type="InterPro" id="IPR008936">
    <property type="entry name" value="Rho_GTPase_activation_prot"/>
</dbReference>
<dbReference type="Ensembl" id="ENSLCAT00010035403.1">
    <property type="protein sequence ID" value="ENSLCAP00010034590.1"/>
    <property type="gene ID" value="ENSLCAG00010016242.1"/>
</dbReference>
<reference evidence="4" key="2">
    <citation type="submission" date="2025-08" db="UniProtKB">
        <authorList>
            <consortium name="Ensembl"/>
        </authorList>
    </citation>
    <scope>IDENTIFICATION</scope>
</reference>
<dbReference type="GO" id="GO:0030833">
    <property type="term" value="P:regulation of actin filament polymerization"/>
    <property type="evidence" value="ECO:0007669"/>
    <property type="project" value="TreeGrafter"/>
</dbReference>
<dbReference type="Gene3D" id="1.10.555.10">
    <property type="entry name" value="Rho GTPase activation protein"/>
    <property type="match status" value="1"/>
</dbReference>
<dbReference type="InParanoid" id="A0A4W6E987"/>
<evidence type="ECO:0000256" key="1">
    <source>
        <dbReference type="ARBA" id="ARBA00022468"/>
    </source>
</evidence>
<evidence type="ECO:0000259" key="3">
    <source>
        <dbReference type="PROSITE" id="PS50238"/>
    </source>
</evidence>
<dbReference type="SMART" id="SM00324">
    <property type="entry name" value="RhoGAP"/>
    <property type="match status" value="1"/>
</dbReference>
<keyword evidence="1" id="KW-0343">GTPase activation</keyword>
<feature type="domain" description="Rho-GAP" evidence="3">
    <location>
        <begin position="266"/>
        <end position="462"/>
    </location>
</feature>
<evidence type="ECO:0000256" key="2">
    <source>
        <dbReference type="SAM" id="MobiDB-lite"/>
    </source>
</evidence>
<dbReference type="Pfam" id="PF00620">
    <property type="entry name" value="RhoGAP"/>
    <property type="match status" value="1"/>
</dbReference>
<dbReference type="Proteomes" id="UP000314980">
    <property type="component" value="Unassembled WGS sequence"/>
</dbReference>
<gene>
    <name evidence="4" type="primary">ARHGAP28</name>
</gene>
<name>A0A4W6E987_LATCA</name>
<dbReference type="PANTHER" id="PTHR14963">
    <property type="entry name" value="RHO GTPASE ACTIVATING PROTEIN 18,19-RELATED"/>
    <property type="match status" value="1"/>
</dbReference>
<accession>A0A4W6E987</accession>
<dbReference type="GeneTree" id="ENSGT00940000158929"/>
<dbReference type="InterPro" id="IPR057323">
    <property type="entry name" value="RHG40/28/18_ubiquitin"/>
</dbReference>
<dbReference type="AlphaFoldDB" id="A0A4W6E987"/>
<dbReference type="GO" id="GO:0051056">
    <property type="term" value="P:regulation of small GTPase mediated signal transduction"/>
    <property type="evidence" value="ECO:0007669"/>
    <property type="project" value="TreeGrafter"/>
</dbReference>
<dbReference type="GO" id="GO:0007165">
    <property type="term" value="P:signal transduction"/>
    <property type="evidence" value="ECO:0007669"/>
    <property type="project" value="InterPro"/>
</dbReference>